<dbReference type="SUPFAM" id="SSF54285">
    <property type="entry name" value="MoaD/ThiS"/>
    <property type="match status" value="1"/>
</dbReference>
<comment type="caution">
    <text evidence="2">The sequence shown here is derived from an EMBL/GenBank/DDBJ whole genome shotgun (WGS) entry which is preliminary data.</text>
</comment>
<proteinExistence type="predicted"/>
<accession>A0ABV8Q7J1</accession>
<dbReference type="CDD" id="cd17040">
    <property type="entry name" value="Ubl_MoaD_like"/>
    <property type="match status" value="1"/>
</dbReference>
<keyword evidence="3" id="KW-1185">Reference proteome</keyword>
<dbReference type="InterPro" id="IPR016155">
    <property type="entry name" value="Mopterin_synth/thiamin_S_b"/>
</dbReference>
<protein>
    <submittedName>
        <fullName evidence="2">MoaD/ThiS family protein</fullName>
    </submittedName>
</protein>
<dbReference type="RefSeq" id="WP_390229481.1">
    <property type="nucleotide sequence ID" value="NZ_JBHSCN010000005.1"/>
</dbReference>
<evidence type="ECO:0000313" key="3">
    <source>
        <dbReference type="Proteomes" id="UP001595900"/>
    </source>
</evidence>
<name>A0ABV8Q7J1_9MICO</name>
<evidence type="ECO:0000256" key="1">
    <source>
        <dbReference type="SAM" id="MobiDB-lite"/>
    </source>
</evidence>
<dbReference type="Proteomes" id="UP001595900">
    <property type="component" value="Unassembled WGS sequence"/>
</dbReference>
<dbReference type="InterPro" id="IPR012675">
    <property type="entry name" value="Beta-grasp_dom_sf"/>
</dbReference>
<dbReference type="EMBL" id="JBHSCN010000005">
    <property type="protein sequence ID" value="MFC4244290.1"/>
    <property type="molecule type" value="Genomic_DNA"/>
</dbReference>
<sequence>MAEAQDVAETGRAGRTGHAGEVQDVAAATSVRVAVRYFAAATEATGREGESLELLAPATLGAVQDALLERYGEPMERILRSGSFLVGGVVRRGRDIPVSGTVDVLPPFAGG</sequence>
<dbReference type="Gene3D" id="3.10.20.30">
    <property type="match status" value="1"/>
</dbReference>
<gene>
    <name evidence="2" type="ORF">ACFOYW_12995</name>
</gene>
<reference evidence="3" key="1">
    <citation type="journal article" date="2019" name="Int. J. Syst. Evol. Microbiol.">
        <title>The Global Catalogue of Microorganisms (GCM) 10K type strain sequencing project: providing services to taxonomists for standard genome sequencing and annotation.</title>
        <authorList>
            <consortium name="The Broad Institute Genomics Platform"/>
            <consortium name="The Broad Institute Genome Sequencing Center for Infectious Disease"/>
            <person name="Wu L."/>
            <person name="Ma J."/>
        </authorList>
    </citation>
    <scope>NUCLEOTIDE SEQUENCE [LARGE SCALE GENOMIC DNA]</scope>
    <source>
        <strain evidence="3">CGMCC 1.10363</strain>
    </source>
</reference>
<feature type="region of interest" description="Disordered" evidence="1">
    <location>
        <begin position="1"/>
        <end position="21"/>
    </location>
</feature>
<organism evidence="2 3">
    <name type="scientific">Gryllotalpicola reticulitermitis</name>
    <dbReference type="NCBI Taxonomy" id="1184153"/>
    <lineage>
        <taxon>Bacteria</taxon>
        <taxon>Bacillati</taxon>
        <taxon>Actinomycetota</taxon>
        <taxon>Actinomycetes</taxon>
        <taxon>Micrococcales</taxon>
        <taxon>Microbacteriaceae</taxon>
        <taxon>Gryllotalpicola</taxon>
    </lineage>
</organism>
<evidence type="ECO:0000313" key="2">
    <source>
        <dbReference type="EMBL" id="MFC4244290.1"/>
    </source>
</evidence>